<dbReference type="PIRSF" id="PIRSF000178">
    <property type="entry name" value="SDH_cyt_b560"/>
    <property type="match status" value="1"/>
</dbReference>
<evidence type="ECO:0008006" key="10">
    <source>
        <dbReference type="Google" id="ProtNLM"/>
    </source>
</evidence>
<keyword evidence="4" id="KW-0479">Metal-binding</keyword>
<feature type="transmembrane region" description="Helical" evidence="8">
    <location>
        <begin position="65"/>
        <end position="87"/>
    </location>
</feature>
<dbReference type="AlphaFoldDB" id="A0A382HI23"/>
<comment type="subcellular location">
    <subcellularLocation>
        <location evidence="1">Membrane</location>
        <topology evidence="1">Multi-pass membrane protein</topology>
    </subcellularLocation>
</comment>
<keyword evidence="5 8" id="KW-1133">Transmembrane helix</keyword>
<evidence type="ECO:0000256" key="6">
    <source>
        <dbReference type="ARBA" id="ARBA00023004"/>
    </source>
</evidence>
<dbReference type="Gene3D" id="1.20.1300.10">
    <property type="entry name" value="Fumarate reductase/succinate dehydrogenase, transmembrane subunit"/>
    <property type="match status" value="1"/>
</dbReference>
<dbReference type="GO" id="GO:0009055">
    <property type="term" value="F:electron transfer activity"/>
    <property type="evidence" value="ECO:0007669"/>
    <property type="project" value="InterPro"/>
</dbReference>
<evidence type="ECO:0000256" key="3">
    <source>
        <dbReference type="ARBA" id="ARBA00022692"/>
    </source>
</evidence>
<dbReference type="GO" id="GO:0046872">
    <property type="term" value="F:metal ion binding"/>
    <property type="evidence" value="ECO:0007669"/>
    <property type="project" value="UniProtKB-KW"/>
</dbReference>
<dbReference type="PROSITE" id="PS01001">
    <property type="entry name" value="SDH_CYT_2"/>
    <property type="match status" value="1"/>
</dbReference>
<evidence type="ECO:0000313" key="9">
    <source>
        <dbReference type="EMBL" id="SVB86567.1"/>
    </source>
</evidence>
<reference evidence="9" key="1">
    <citation type="submission" date="2018-05" db="EMBL/GenBank/DDBJ databases">
        <authorList>
            <person name="Lanie J.A."/>
            <person name="Ng W.-L."/>
            <person name="Kazmierczak K.M."/>
            <person name="Andrzejewski T.M."/>
            <person name="Davidsen T.M."/>
            <person name="Wayne K.J."/>
            <person name="Tettelin H."/>
            <person name="Glass J.I."/>
            <person name="Rusch D."/>
            <person name="Podicherti R."/>
            <person name="Tsui H.-C.T."/>
            <person name="Winkler M.E."/>
        </authorList>
    </citation>
    <scope>NUCLEOTIDE SEQUENCE</scope>
</reference>
<accession>A0A382HI23</accession>
<feature type="transmembrane region" description="Helical" evidence="8">
    <location>
        <begin position="27"/>
        <end position="44"/>
    </location>
</feature>
<keyword evidence="7 8" id="KW-0472">Membrane</keyword>
<protein>
    <recommendedName>
        <fullName evidence="10">Succinate dehydrogenase cytochrome b556 subunit</fullName>
    </recommendedName>
</protein>
<dbReference type="NCBIfam" id="TIGR02970">
    <property type="entry name" value="succ_dehyd_cytB"/>
    <property type="match status" value="1"/>
</dbReference>
<keyword evidence="6" id="KW-0408">Iron</keyword>
<dbReference type="InterPro" id="IPR014314">
    <property type="entry name" value="Succ_DH_cytb556"/>
</dbReference>
<keyword evidence="3 8" id="KW-0812">Transmembrane</keyword>
<evidence type="ECO:0000256" key="4">
    <source>
        <dbReference type="ARBA" id="ARBA00022723"/>
    </source>
</evidence>
<dbReference type="GO" id="GO:0016020">
    <property type="term" value="C:membrane"/>
    <property type="evidence" value="ECO:0007669"/>
    <property type="project" value="UniProtKB-SubCell"/>
</dbReference>
<dbReference type="EMBL" id="UINC01061221">
    <property type="protein sequence ID" value="SVB86567.1"/>
    <property type="molecule type" value="Genomic_DNA"/>
</dbReference>
<evidence type="ECO:0000256" key="8">
    <source>
        <dbReference type="SAM" id="Phobius"/>
    </source>
</evidence>
<dbReference type="InterPro" id="IPR000701">
    <property type="entry name" value="SuccDH_FuR_B_TM-su"/>
</dbReference>
<evidence type="ECO:0000256" key="2">
    <source>
        <dbReference type="ARBA" id="ARBA00022617"/>
    </source>
</evidence>
<dbReference type="CDD" id="cd03499">
    <property type="entry name" value="SQR_TypeC_SdhC"/>
    <property type="match status" value="1"/>
</dbReference>
<evidence type="ECO:0000256" key="5">
    <source>
        <dbReference type="ARBA" id="ARBA00022989"/>
    </source>
</evidence>
<evidence type="ECO:0000256" key="7">
    <source>
        <dbReference type="ARBA" id="ARBA00023136"/>
    </source>
</evidence>
<organism evidence="9">
    <name type="scientific">marine metagenome</name>
    <dbReference type="NCBI Taxonomy" id="408172"/>
    <lineage>
        <taxon>unclassified sequences</taxon>
        <taxon>metagenomes</taxon>
        <taxon>ecological metagenomes</taxon>
    </lineage>
</organism>
<dbReference type="InterPro" id="IPR034804">
    <property type="entry name" value="SQR/QFR_C/D"/>
</dbReference>
<proteinExistence type="predicted"/>
<dbReference type="PANTHER" id="PTHR10978">
    <property type="entry name" value="SUCCINATE DEHYDROGENASE CYTOCHROME B560 SUBUNIT"/>
    <property type="match status" value="1"/>
</dbReference>
<dbReference type="PANTHER" id="PTHR10978:SF5">
    <property type="entry name" value="SUCCINATE DEHYDROGENASE CYTOCHROME B560 SUBUNIT, MITOCHONDRIAL"/>
    <property type="match status" value="1"/>
</dbReference>
<keyword evidence="2" id="KW-0349">Heme</keyword>
<gene>
    <name evidence="9" type="ORF">METZ01_LOCUS239421</name>
</gene>
<dbReference type="GO" id="GO:0006099">
    <property type="term" value="P:tricarboxylic acid cycle"/>
    <property type="evidence" value="ECO:0007669"/>
    <property type="project" value="InterPro"/>
</dbReference>
<dbReference type="InterPro" id="IPR018495">
    <property type="entry name" value="Succ_DH_cyt_bsu_CS"/>
</dbReference>
<dbReference type="Pfam" id="PF01127">
    <property type="entry name" value="Sdh_cyt"/>
    <property type="match status" value="1"/>
</dbReference>
<name>A0A382HI23_9ZZZZ</name>
<evidence type="ECO:0000256" key="1">
    <source>
        <dbReference type="ARBA" id="ARBA00004141"/>
    </source>
</evidence>
<dbReference type="SUPFAM" id="SSF81343">
    <property type="entry name" value="Fumarate reductase respiratory complex transmembrane subunits"/>
    <property type="match status" value="1"/>
</dbReference>
<sequence>MISFWVITLALGHNIFAIYQAWLGSLMGKVLLVFWSFSLFYHWANGIRHLLWDIGWGYDIDRVYMTGWIVVSVSVILTGLLWLSVVFV</sequence>